<evidence type="ECO:0000313" key="1">
    <source>
        <dbReference type="EMBL" id="AXJ12465.1"/>
    </source>
</evidence>
<dbReference type="EMBL" id="CP022601">
    <property type="protein sequence ID" value="AXJ12505.1"/>
    <property type="molecule type" value="Genomic_DNA"/>
</dbReference>
<sequence length="140" mass="16051">MTSIPMKTNPFREKMTAIRIINQNTGQPLGTISNFDFYPGSVSLIAFLDFFNLRPNVNYILSVTAHFPDGTSYPVHATRVCISENDFIQINNGYGKATGNFDFNFTIQSSSDFYFFFILIDEQGQETDTAYSYHYFGKWE</sequence>
<dbReference type="Proteomes" id="UP000255411">
    <property type="component" value="Chromosome"/>
</dbReference>
<gene>
    <name evidence="1" type="ORF">Sp14A_05350</name>
    <name evidence="2" type="ORF">Sp14A_05750</name>
</gene>
<dbReference type="AlphaFoldDB" id="A0A345VIF3"/>
<name>A0A345VIF3_9STRE</name>
<dbReference type="EMBL" id="CP022601">
    <property type="protein sequence ID" value="AXJ12465.1"/>
    <property type="molecule type" value="Genomic_DNA"/>
</dbReference>
<proteinExistence type="predicted"/>
<reference evidence="2 3" key="1">
    <citation type="submission" date="2017-07" db="EMBL/GenBank/DDBJ databases">
        <title>Streptococcus pluranimalium as cause of bovine abortion.</title>
        <authorList>
            <person name="Rodriguez Campos S."/>
            <person name="Gobeli Brawand S."/>
            <person name="Brodard I."/>
            <person name="Rychener L."/>
            <person name="Perreten V."/>
        </authorList>
    </citation>
    <scope>NUCLEOTIDE SEQUENCE [LARGE SCALE GENOMIC DNA]</scope>
    <source>
        <strain evidence="2 3">14A0014</strain>
    </source>
</reference>
<accession>A0A345VIF3</accession>
<evidence type="ECO:0000313" key="3">
    <source>
        <dbReference type="Proteomes" id="UP000255411"/>
    </source>
</evidence>
<protein>
    <submittedName>
        <fullName evidence="2">Uncharacterized protein</fullName>
    </submittedName>
</protein>
<evidence type="ECO:0000313" key="2">
    <source>
        <dbReference type="EMBL" id="AXJ12505.1"/>
    </source>
</evidence>
<organism evidence="2 3">
    <name type="scientific">Streptococcus pluranimalium</name>
    <dbReference type="NCBI Taxonomy" id="82348"/>
    <lineage>
        <taxon>Bacteria</taxon>
        <taxon>Bacillati</taxon>
        <taxon>Bacillota</taxon>
        <taxon>Bacilli</taxon>
        <taxon>Lactobacillales</taxon>
        <taxon>Streptococcaceae</taxon>
        <taxon>Streptococcus</taxon>
    </lineage>
</organism>